<dbReference type="CDD" id="cd01650">
    <property type="entry name" value="RT_nLTR_like"/>
    <property type="match status" value="1"/>
</dbReference>
<keyword evidence="1" id="KW-0863">Zinc-finger</keyword>
<sequence length="1013" mass="114711">MEEIVIEPSCDRTTTNPVTIHYPTDGLYCKVCDAVIPNMRLFNSHVVKKHQVKSIRTICSRCGKTGEYHSIACHYAKCKGIRQTSPAGAFGCTICEKRFSTKIGLGQHERHEHPALRNEKRVAANTTKTKPGRRDRKWSMEEVALLKQLEIRFERERYINKMISAILTAKSAKQISDKRRTLQRTETVAPEAAEDHLAEEVPEPEPERESSNPNTTDPRPKRLRPPGSTPKHREMDEQLTKAEQLLGVRNNPDSRAEAIEVMENITDLLLTRVKKTQKKGPTKGQTKRKKNEKCNAHSGARKRWATRKAIFRATQLLYKNNRRQLARQIMGAPTTTSCPLPVEELEQCFRDKLSKPNNKPNLNKFATYQGSIDKGELMSPIEEEEVTKTIKGMDEKSAPGPDGMTLLDIQDIHDEDDTRLPRLFSLWIKSATIPDSLKKSRTVLIPKCEDQERLKDIDNWRPITIGPMLLRLFTKIMAKRLSETFGINPRQKGFLAATPGCNENIAILDNIIKGAKKNRKDLAVVFVDLTKAFDSVGHKLIAKALQQMQLPANFISMITDLYSGNTIRIEGNKTKTGEIRIERGVKQGNPLSPILFNITLDPLICTLEAANAGVVMPLDENRVTCSALAFADDIALLSDSHAGMNKNLKLLQSFCTNTGLAINTNKTKGYHFTCKAKTFIYNQCENWKLGNEKIAYIPPGETEKYLGARIDPWAGVTEGEWSSKLKAWTSALQAAALRPAQKTEILKTHVIPRLYFHLILSEVSQNTLIKLDQIVKNTTKELLHLPPHVTDGILYSSNKCGGLGMPKLEVQIPSAIVRKREALERSTDRIIRAPFQYRGENNSEAIGGLRRLKVLKEVEDFLANAPGEDAENLDVTALPMIEDQGQTRNKPVNRYAEWREWEFHKWNKLISQGAGIGYYQNDRISSTWIRSFHNMKSHRLINNILLRTNLYPTRTTLSRGRPNSIKTCRRCEAAQESLSHISGGCQFVKMARIKRHNKILDQLRIYLSKYGWT</sequence>
<evidence type="ECO:0000256" key="2">
    <source>
        <dbReference type="SAM" id="MobiDB-lite"/>
    </source>
</evidence>
<dbReference type="OrthoDB" id="9902985at2759"/>
<dbReference type="STRING" id="75743.A0A401PDI0"/>
<feature type="domain" description="Reverse transcriptase" evidence="4">
    <location>
        <begin position="426"/>
        <end position="710"/>
    </location>
</feature>
<dbReference type="PANTHER" id="PTHR19446">
    <property type="entry name" value="REVERSE TRANSCRIPTASES"/>
    <property type="match status" value="1"/>
</dbReference>
<dbReference type="Pfam" id="PF00078">
    <property type="entry name" value="RVT_1"/>
    <property type="match status" value="1"/>
</dbReference>
<evidence type="ECO:0000256" key="1">
    <source>
        <dbReference type="PROSITE-ProRule" id="PRU00042"/>
    </source>
</evidence>
<dbReference type="PROSITE" id="PS50878">
    <property type="entry name" value="RT_POL"/>
    <property type="match status" value="1"/>
</dbReference>
<organism evidence="5 6">
    <name type="scientific">Scyliorhinus torazame</name>
    <name type="common">Cloudy catshark</name>
    <name type="synonym">Catulus torazame</name>
    <dbReference type="NCBI Taxonomy" id="75743"/>
    <lineage>
        <taxon>Eukaryota</taxon>
        <taxon>Metazoa</taxon>
        <taxon>Chordata</taxon>
        <taxon>Craniata</taxon>
        <taxon>Vertebrata</taxon>
        <taxon>Chondrichthyes</taxon>
        <taxon>Elasmobranchii</taxon>
        <taxon>Galeomorphii</taxon>
        <taxon>Galeoidea</taxon>
        <taxon>Carcharhiniformes</taxon>
        <taxon>Scyliorhinidae</taxon>
        <taxon>Scyliorhinus</taxon>
    </lineage>
</organism>
<keyword evidence="6" id="KW-1185">Reference proteome</keyword>
<dbReference type="Proteomes" id="UP000288216">
    <property type="component" value="Unassembled WGS sequence"/>
</dbReference>
<dbReference type="InterPro" id="IPR013087">
    <property type="entry name" value="Znf_C2H2_type"/>
</dbReference>
<dbReference type="GO" id="GO:0008270">
    <property type="term" value="F:zinc ion binding"/>
    <property type="evidence" value="ECO:0007669"/>
    <property type="project" value="UniProtKB-KW"/>
</dbReference>
<dbReference type="AlphaFoldDB" id="A0A401PDI0"/>
<feature type="region of interest" description="Disordered" evidence="2">
    <location>
        <begin position="275"/>
        <end position="301"/>
    </location>
</feature>
<evidence type="ECO:0008006" key="7">
    <source>
        <dbReference type="Google" id="ProtNLM"/>
    </source>
</evidence>
<gene>
    <name evidence="5" type="ORF">scyTo_0008779</name>
</gene>
<name>A0A401PDI0_SCYTO</name>
<dbReference type="PROSITE" id="PS00028">
    <property type="entry name" value="ZINC_FINGER_C2H2_1"/>
    <property type="match status" value="1"/>
</dbReference>
<dbReference type="InterPro" id="IPR043502">
    <property type="entry name" value="DNA/RNA_pol_sf"/>
</dbReference>
<dbReference type="PROSITE" id="PS50157">
    <property type="entry name" value="ZINC_FINGER_C2H2_2"/>
    <property type="match status" value="1"/>
</dbReference>
<protein>
    <recommendedName>
        <fullName evidence="7">Reverse transcriptase domain-containing protein</fullName>
    </recommendedName>
</protein>
<dbReference type="SUPFAM" id="SSF56672">
    <property type="entry name" value="DNA/RNA polymerases"/>
    <property type="match status" value="1"/>
</dbReference>
<dbReference type="InterPro" id="IPR000477">
    <property type="entry name" value="RT_dom"/>
</dbReference>
<feature type="compositionally biased region" description="Basic and acidic residues" evidence="2">
    <location>
        <begin position="193"/>
        <end position="210"/>
    </location>
</feature>
<comment type="caution">
    <text evidence="5">The sequence shown here is derived from an EMBL/GenBank/DDBJ whole genome shotgun (WGS) entry which is preliminary data.</text>
</comment>
<evidence type="ECO:0000259" key="3">
    <source>
        <dbReference type="PROSITE" id="PS50157"/>
    </source>
</evidence>
<feature type="compositionally biased region" description="Basic residues" evidence="2">
    <location>
        <begin position="275"/>
        <end position="291"/>
    </location>
</feature>
<feature type="domain" description="C2H2-type" evidence="3">
    <location>
        <begin position="90"/>
        <end position="118"/>
    </location>
</feature>
<keyword evidence="1" id="KW-0479">Metal-binding</keyword>
<evidence type="ECO:0000313" key="6">
    <source>
        <dbReference type="Proteomes" id="UP000288216"/>
    </source>
</evidence>
<dbReference type="EMBL" id="BFAA01003422">
    <property type="protein sequence ID" value="GCB71176.1"/>
    <property type="molecule type" value="Genomic_DNA"/>
</dbReference>
<reference evidence="5 6" key="1">
    <citation type="journal article" date="2018" name="Nat. Ecol. Evol.">
        <title>Shark genomes provide insights into elasmobranch evolution and the origin of vertebrates.</title>
        <authorList>
            <person name="Hara Y"/>
            <person name="Yamaguchi K"/>
            <person name="Onimaru K"/>
            <person name="Kadota M"/>
            <person name="Koyanagi M"/>
            <person name="Keeley SD"/>
            <person name="Tatsumi K"/>
            <person name="Tanaka K"/>
            <person name="Motone F"/>
            <person name="Kageyama Y"/>
            <person name="Nozu R"/>
            <person name="Adachi N"/>
            <person name="Nishimura O"/>
            <person name="Nakagawa R"/>
            <person name="Tanegashima C"/>
            <person name="Kiyatake I"/>
            <person name="Matsumoto R"/>
            <person name="Murakumo K"/>
            <person name="Nishida K"/>
            <person name="Terakita A"/>
            <person name="Kuratani S"/>
            <person name="Sato K"/>
            <person name="Hyodo S Kuraku.S."/>
        </authorList>
    </citation>
    <scope>NUCLEOTIDE SEQUENCE [LARGE SCALE GENOMIC DNA]</scope>
</reference>
<evidence type="ECO:0000259" key="4">
    <source>
        <dbReference type="PROSITE" id="PS50878"/>
    </source>
</evidence>
<evidence type="ECO:0000313" key="5">
    <source>
        <dbReference type="EMBL" id="GCB71176.1"/>
    </source>
</evidence>
<dbReference type="SMART" id="SM00355">
    <property type="entry name" value="ZnF_C2H2"/>
    <property type="match status" value="2"/>
</dbReference>
<feature type="region of interest" description="Disordered" evidence="2">
    <location>
        <begin position="171"/>
        <end position="236"/>
    </location>
</feature>
<proteinExistence type="predicted"/>
<keyword evidence="1" id="KW-0862">Zinc</keyword>
<dbReference type="OMA" id="ACHYAKC"/>
<accession>A0A401PDI0</accession>